<sequence length="229" mass="25141">MTIWKCTTSTEKEIEGKWKELLEILVCGFLEDDASSYDWANTILCSAARQGCLPVIKILFEKASGEPELAKALLAETQKDSVYQSVGEAAFWGQADVIQYLLTQDYVDISPHLHHRTDSKNSSIDPSGKNVLHCAANSRNPDIFRILVEKFPSGVNEQTESGDTPLHILVFARPTSVEAVRVLVEIGGADVNLSPGGEWYSPLRTAIRARNVQVCRLLASCGAHVDDAI</sequence>
<reference evidence="1" key="1">
    <citation type="journal article" date="2020" name="Stud. Mycol.">
        <title>101 Dothideomycetes genomes: a test case for predicting lifestyles and emergence of pathogens.</title>
        <authorList>
            <person name="Haridas S."/>
            <person name="Albert R."/>
            <person name="Binder M."/>
            <person name="Bloem J."/>
            <person name="Labutti K."/>
            <person name="Salamov A."/>
            <person name="Andreopoulos B."/>
            <person name="Baker S."/>
            <person name="Barry K."/>
            <person name="Bills G."/>
            <person name="Bluhm B."/>
            <person name="Cannon C."/>
            <person name="Castanera R."/>
            <person name="Culley D."/>
            <person name="Daum C."/>
            <person name="Ezra D."/>
            <person name="Gonzalez J."/>
            <person name="Henrissat B."/>
            <person name="Kuo A."/>
            <person name="Liang C."/>
            <person name="Lipzen A."/>
            <person name="Lutzoni F."/>
            <person name="Magnuson J."/>
            <person name="Mondo S."/>
            <person name="Nolan M."/>
            <person name="Ohm R."/>
            <person name="Pangilinan J."/>
            <person name="Park H.-J."/>
            <person name="Ramirez L."/>
            <person name="Alfaro M."/>
            <person name="Sun H."/>
            <person name="Tritt A."/>
            <person name="Yoshinaga Y."/>
            <person name="Zwiers L.-H."/>
            <person name="Turgeon B."/>
            <person name="Goodwin S."/>
            <person name="Spatafora J."/>
            <person name="Crous P."/>
            <person name="Grigoriev I."/>
        </authorList>
    </citation>
    <scope>NUCLEOTIDE SEQUENCE</scope>
    <source>
        <strain evidence="1">ATCC 200398</strain>
    </source>
</reference>
<name>A0ACB6QNS4_9PLEO</name>
<proteinExistence type="predicted"/>
<protein>
    <submittedName>
        <fullName evidence="1">Ankyrin</fullName>
    </submittedName>
</protein>
<accession>A0ACB6QNS4</accession>
<dbReference type="Proteomes" id="UP000799755">
    <property type="component" value="Unassembled WGS sequence"/>
</dbReference>
<keyword evidence="2" id="KW-1185">Reference proteome</keyword>
<comment type="caution">
    <text evidence="1">The sequence shown here is derived from an EMBL/GenBank/DDBJ whole genome shotgun (WGS) entry which is preliminary data.</text>
</comment>
<feature type="non-terminal residue" evidence="1">
    <location>
        <position position="229"/>
    </location>
</feature>
<evidence type="ECO:0000313" key="1">
    <source>
        <dbReference type="EMBL" id="KAF2467752.1"/>
    </source>
</evidence>
<dbReference type="EMBL" id="MU003519">
    <property type="protein sequence ID" value="KAF2467752.1"/>
    <property type="molecule type" value="Genomic_DNA"/>
</dbReference>
<gene>
    <name evidence="1" type="ORF">BDR25DRAFT_161662</name>
</gene>
<organism evidence="1 2">
    <name type="scientific">Lindgomyces ingoldianus</name>
    <dbReference type="NCBI Taxonomy" id="673940"/>
    <lineage>
        <taxon>Eukaryota</taxon>
        <taxon>Fungi</taxon>
        <taxon>Dikarya</taxon>
        <taxon>Ascomycota</taxon>
        <taxon>Pezizomycotina</taxon>
        <taxon>Dothideomycetes</taxon>
        <taxon>Pleosporomycetidae</taxon>
        <taxon>Pleosporales</taxon>
        <taxon>Lindgomycetaceae</taxon>
        <taxon>Lindgomyces</taxon>
    </lineage>
</organism>
<evidence type="ECO:0000313" key="2">
    <source>
        <dbReference type="Proteomes" id="UP000799755"/>
    </source>
</evidence>